<evidence type="ECO:0000256" key="1">
    <source>
        <dbReference type="SAM" id="MobiDB-lite"/>
    </source>
</evidence>
<dbReference type="AlphaFoldDB" id="A0A508A6W3"/>
<accession>A0A508A6W3</accession>
<feature type="region of interest" description="Disordered" evidence="1">
    <location>
        <begin position="1"/>
        <end position="35"/>
    </location>
</feature>
<feature type="compositionally biased region" description="Low complexity" evidence="1">
    <location>
        <begin position="20"/>
        <end position="34"/>
    </location>
</feature>
<comment type="caution">
    <text evidence="2">The sequence shown here is derived from an EMBL/GenBank/DDBJ whole genome shotgun (WGS) entry which is preliminary data.</text>
</comment>
<organism evidence="2 3">
    <name type="scientific">Actinomyces johnsonii</name>
    <dbReference type="NCBI Taxonomy" id="544581"/>
    <lineage>
        <taxon>Bacteria</taxon>
        <taxon>Bacillati</taxon>
        <taxon>Actinomycetota</taxon>
        <taxon>Actinomycetes</taxon>
        <taxon>Actinomycetales</taxon>
        <taxon>Actinomycetaceae</taxon>
        <taxon>Actinomyces</taxon>
    </lineage>
</organism>
<proteinExistence type="predicted"/>
<name>A0A508A6W3_9ACTO</name>
<protein>
    <submittedName>
        <fullName evidence="2">Uncharacterized protein</fullName>
    </submittedName>
</protein>
<sequence length="86" mass="8968">MPRTAIPDDDVLLPQMTAVRPQSSAGRRSPRGGSTFSIDLVEESVGRGRRVIGPIEVKACLRRPHGAAGPSGCAPGRNPAEPVRAG</sequence>
<dbReference type="EMBL" id="VICB01000025">
    <property type="protein sequence ID" value="TQD41502.1"/>
    <property type="molecule type" value="Genomic_DNA"/>
</dbReference>
<gene>
    <name evidence="2" type="ORF">FK256_13150</name>
</gene>
<reference evidence="2 3" key="1">
    <citation type="submission" date="2019-06" db="EMBL/GenBank/DDBJ databases">
        <title>Draft genome sequence of Actinomyces johnsonii CCUG 34287T.</title>
        <authorList>
            <person name="Salva-Serra F."/>
            <person name="Cardew S."/>
            <person name="Moore E."/>
        </authorList>
    </citation>
    <scope>NUCLEOTIDE SEQUENCE [LARGE SCALE GENOMIC DNA]</scope>
    <source>
        <strain evidence="2 3">CCUG 34287</strain>
    </source>
</reference>
<feature type="region of interest" description="Disordered" evidence="1">
    <location>
        <begin position="63"/>
        <end position="86"/>
    </location>
</feature>
<evidence type="ECO:0000313" key="3">
    <source>
        <dbReference type="Proteomes" id="UP000319010"/>
    </source>
</evidence>
<dbReference type="Proteomes" id="UP000319010">
    <property type="component" value="Unassembled WGS sequence"/>
</dbReference>
<evidence type="ECO:0000313" key="2">
    <source>
        <dbReference type="EMBL" id="TQD41502.1"/>
    </source>
</evidence>